<name>A0A1F7W3I3_9BACT</name>
<dbReference type="Pfam" id="PF01594">
    <property type="entry name" value="AI-2E_transport"/>
    <property type="match status" value="1"/>
</dbReference>
<accession>A0A1F7W3I3</accession>
<evidence type="ECO:0000256" key="3">
    <source>
        <dbReference type="ARBA" id="ARBA00022448"/>
    </source>
</evidence>
<evidence type="ECO:0000313" key="10">
    <source>
        <dbReference type="Proteomes" id="UP000177331"/>
    </source>
</evidence>
<feature type="transmembrane region" description="Helical" evidence="8">
    <location>
        <begin position="7"/>
        <end position="27"/>
    </location>
</feature>
<dbReference type="GO" id="GO:0005886">
    <property type="term" value="C:plasma membrane"/>
    <property type="evidence" value="ECO:0007669"/>
    <property type="project" value="UniProtKB-SubCell"/>
</dbReference>
<comment type="similarity">
    <text evidence="2">Belongs to the autoinducer-2 exporter (AI-2E) (TC 2.A.86) family.</text>
</comment>
<dbReference type="InterPro" id="IPR002549">
    <property type="entry name" value="AI-2E-like"/>
</dbReference>
<evidence type="ECO:0008006" key="11">
    <source>
        <dbReference type="Google" id="ProtNLM"/>
    </source>
</evidence>
<keyword evidence="5 8" id="KW-0812">Transmembrane</keyword>
<dbReference type="EMBL" id="MGFD01000050">
    <property type="protein sequence ID" value="OGL97361.1"/>
    <property type="molecule type" value="Genomic_DNA"/>
</dbReference>
<dbReference type="Proteomes" id="UP000177331">
    <property type="component" value="Unassembled WGS sequence"/>
</dbReference>
<feature type="transmembrane region" description="Helical" evidence="8">
    <location>
        <begin position="228"/>
        <end position="247"/>
    </location>
</feature>
<keyword evidence="3" id="KW-0813">Transport</keyword>
<keyword evidence="4" id="KW-1003">Cell membrane</keyword>
<proteinExistence type="inferred from homology"/>
<evidence type="ECO:0000256" key="7">
    <source>
        <dbReference type="ARBA" id="ARBA00023136"/>
    </source>
</evidence>
<dbReference type="STRING" id="1802421.A2318_02765"/>
<comment type="caution">
    <text evidence="9">The sequence shown here is derived from an EMBL/GenBank/DDBJ whole genome shotgun (WGS) entry which is preliminary data.</text>
</comment>
<evidence type="ECO:0000256" key="6">
    <source>
        <dbReference type="ARBA" id="ARBA00022989"/>
    </source>
</evidence>
<feature type="transmembrane region" description="Helical" evidence="8">
    <location>
        <begin position="301"/>
        <end position="332"/>
    </location>
</feature>
<feature type="transmembrane region" description="Helical" evidence="8">
    <location>
        <begin position="33"/>
        <end position="51"/>
    </location>
</feature>
<evidence type="ECO:0000256" key="8">
    <source>
        <dbReference type="SAM" id="Phobius"/>
    </source>
</evidence>
<feature type="transmembrane region" description="Helical" evidence="8">
    <location>
        <begin position="203"/>
        <end position="222"/>
    </location>
</feature>
<feature type="transmembrane region" description="Helical" evidence="8">
    <location>
        <begin position="63"/>
        <end position="87"/>
    </location>
</feature>
<dbReference type="AlphaFoldDB" id="A0A1F7W3I3"/>
<protein>
    <recommendedName>
        <fullName evidence="11">AI-2E family transporter</fullName>
    </recommendedName>
</protein>
<gene>
    <name evidence="9" type="ORF">A2318_02765</name>
</gene>
<sequence length="342" mass="37550">MKSNHQVTISTGTFIKAALIVLLMGFLWYIHEIVIIFFASLLLAALIEPFADWFSKKNIPRALSVLIVYVVLLTVVILVFLGLTPIITEQFAQVTSNANSFSVEIEQTFAKLQTFSVQHGLSQDISKTIQGIEGAISQTSQSLFSTVKGFFGGLVTGLVILVLTFYMVAEGEKMQRYFKSLAPVEYQPYLSELMKKMQIKIGAWLRGQLFLGFVIGLVSYIGLSLLNVRYALLLAVIAGLFEMVPYVGPIFSAIPAVMIAFTQSPTLGLIVLGLYVIIQQIENHLLVPKVMQKATGLNPIVSIIALLIGVKLGGIPGAFFAIPVAMMLTVLVEDLFVQQNRL</sequence>
<keyword evidence="7 8" id="KW-0472">Membrane</keyword>
<evidence type="ECO:0000256" key="1">
    <source>
        <dbReference type="ARBA" id="ARBA00004651"/>
    </source>
</evidence>
<dbReference type="GO" id="GO:0055085">
    <property type="term" value="P:transmembrane transport"/>
    <property type="evidence" value="ECO:0007669"/>
    <property type="project" value="TreeGrafter"/>
</dbReference>
<evidence type="ECO:0000256" key="4">
    <source>
        <dbReference type="ARBA" id="ARBA00022475"/>
    </source>
</evidence>
<reference evidence="9 10" key="1">
    <citation type="journal article" date="2016" name="Nat. Commun.">
        <title>Thousands of microbial genomes shed light on interconnected biogeochemical processes in an aquifer system.</title>
        <authorList>
            <person name="Anantharaman K."/>
            <person name="Brown C.T."/>
            <person name="Hug L.A."/>
            <person name="Sharon I."/>
            <person name="Castelle C.J."/>
            <person name="Probst A.J."/>
            <person name="Thomas B.C."/>
            <person name="Singh A."/>
            <person name="Wilkins M.J."/>
            <person name="Karaoz U."/>
            <person name="Brodie E.L."/>
            <person name="Williams K.H."/>
            <person name="Hubbard S.S."/>
            <person name="Banfield J.F."/>
        </authorList>
    </citation>
    <scope>NUCLEOTIDE SEQUENCE [LARGE SCALE GENOMIC DNA]</scope>
</reference>
<feature type="transmembrane region" description="Helical" evidence="8">
    <location>
        <begin position="259"/>
        <end position="281"/>
    </location>
</feature>
<keyword evidence="6 8" id="KW-1133">Transmembrane helix</keyword>
<comment type="subcellular location">
    <subcellularLocation>
        <location evidence="1">Cell membrane</location>
        <topology evidence="1">Multi-pass membrane protein</topology>
    </subcellularLocation>
</comment>
<organism evidence="9 10">
    <name type="scientific">Candidatus Uhrbacteria bacterium RIFOXYB2_FULL_45_11</name>
    <dbReference type="NCBI Taxonomy" id="1802421"/>
    <lineage>
        <taxon>Bacteria</taxon>
        <taxon>Candidatus Uhriibacteriota</taxon>
    </lineage>
</organism>
<evidence type="ECO:0000256" key="5">
    <source>
        <dbReference type="ARBA" id="ARBA00022692"/>
    </source>
</evidence>
<dbReference type="PANTHER" id="PTHR21716">
    <property type="entry name" value="TRANSMEMBRANE PROTEIN"/>
    <property type="match status" value="1"/>
</dbReference>
<evidence type="ECO:0000313" key="9">
    <source>
        <dbReference type="EMBL" id="OGL97361.1"/>
    </source>
</evidence>
<feature type="transmembrane region" description="Helical" evidence="8">
    <location>
        <begin position="150"/>
        <end position="169"/>
    </location>
</feature>
<dbReference type="PANTHER" id="PTHR21716:SF53">
    <property type="entry name" value="PERMEASE PERM-RELATED"/>
    <property type="match status" value="1"/>
</dbReference>
<evidence type="ECO:0000256" key="2">
    <source>
        <dbReference type="ARBA" id="ARBA00009773"/>
    </source>
</evidence>